<gene>
    <name evidence="1" type="ORF">NM208_g3885</name>
</gene>
<protein>
    <submittedName>
        <fullName evidence="1">Uncharacterized protein</fullName>
    </submittedName>
</protein>
<dbReference type="EMBL" id="JANRMS010000273">
    <property type="protein sequence ID" value="KAJ3542844.1"/>
    <property type="molecule type" value="Genomic_DNA"/>
</dbReference>
<sequence>MQGQLREAKIIGHARRNGCVENSNGIDVSDRSQAEMLEAQSRSGQQAEKPISRHIIADMVNDLTVQIVKRGLSKLPILTMSNTADPKFREVKEQQGGAHVRSADLFRLDGRTVIITGGAGYLGIEVAGTVLESGGDVVCLDAVEKPPKEPWGKLNDLAKQHDQRLFYHQLDVTDSKGISETFERFIPDLRHPIRGFVACAGVSDNDPAHEFSVERFRRLIDINVTGTFTVAQAVALEMKKVDIGGSMVLVASMSGTVGVDTAAYNTSKSGVLQLARSLAAEWGSRKGMPLIRVNSLSPGYIRTPATAEALKKPGMENQWTGDNMLYRLSLVDEFRGPVLFLLSDASSFMTAADLRVDGGHCACGYICGRSHKGDTEYEPLRPMSPVDSESNLSRRAPELRILGARKAVVVKWCLTIIAATALIVIAFFFLVFVVERYAVFAYESSGLALADPFEKDGNAADSAARWVDILSANVYPSMVHSHNDYLRPRPLFSALSVGCASVEADVWRTKDGKDLLVGHHWWSLSPAKTLQSLYIDPLLQILDSMNQQVLKDNPGYNGQAAGVFATHPNTTLILFIDVKDDPVTTWPLVLEQLKPLRDKGYLSRHEKIYPEVTNQSFWPGPVTVVGTGNIVKRRDVNVGIEPERWHQYHDVFLDASLDLIDRPGFCQRNDTYCLEVQENEFYTASVSFWRAIGTVRLGFGKSQLKTLRDQIHTARQLNLISRYWELPSWPISYRNYVWRILAQEGIGLLNADDISTSLSNMATKNIPPTMRAWTFSTGGAPEKVLSFHSDLPTSPPPKAAHVLVRISHAALSSAGTTLMRVVPSSLRKNAIPELDFSGRVVLAGPDVPAKFGPGTPVFGTVSKYATAVSGHGTLAEYISIGYDCIAIKPPNMSFAEAACLSVPGQVAMEMIRRAQVKQGDRVLINGGSGAVGTAAIQLAKFPGAHVVAVCSGSKADIAKIVGADEVVDYRQVKSVPQFLADTYKNNPFDTILDTVGSQTLFTESPRYLKAGGSVINVGEGDGNSGQLASILRAIKNSHQPSFLGGVPRKYVTFSAPLAGENAEHLASLAEQGKMRVFIDSMFALQDVLKAYERFASPDTRGRAVVTIGNFDEV</sequence>
<organism evidence="1 2">
    <name type="scientific">Fusarium decemcellulare</name>
    <dbReference type="NCBI Taxonomy" id="57161"/>
    <lineage>
        <taxon>Eukaryota</taxon>
        <taxon>Fungi</taxon>
        <taxon>Dikarya</taxon>
        <taxon>Ascomycota</taxon>
        <taxon>Pezizomycotina</taxon>
        <taxon>Sordariomycetes</taxon>
        <taxon>Hypocreomycetidae</taxon>
        <taxon>Hypocreales</taxon>
        <taxon>Nectriaceae</taxon>
        <taxon>Fusarium</taxon>
        <taxon>Fusarium decemcellulare species complex</taxon>
    </lineage>
</organism>
<keyword evidence="2" id="KW-1185">Reference proteome</keyword>
<name>A0ACC1SMQ9_9HYPO</name>
<reference evidence="1" key="1">
    <citation type="submission" date="2022-08" db="EMBL/GenBank/DDBJ databases">
        <title>Genome Sequence of Fusarium decemcellulare.</title>
        <authorList>
            <person name="Buettner E."/>
        </authorList>
    </citation>
    <scope>NUCLEOTIDE SEQUENCE</scope>
    <source>
        <strain evidence="1">Babe19</strain>
    </source>
</reference>
<dbReference type="Proteomes" id="UP001148629">
    <property type="component" value="Unassembled WGS sequence"/>
</dbReference>
<evidence type="ECO:0000313" key="2">
    <source>
        <dbReference type="Proteomes" id="UP001148629"/>
    </source>
</evidence>
<proteinExistence type="predicted"/>
<accession>A0ACC1SMQ9</accession>
<evidence type="ECO:0000313" key="1">
    <source>
        <dbReference type="EMBL" id="KAJ3542844.1"/>
    </source>
</evidence>
<comment type="caution">
    <text evidence="1">The sequence shown here is derived from an EMBL/GenBank/DDBJ whole genome shotgun (WGS) entry which is preliminary data.</text>
</comment>